<sequence length="37" mass="4188">MSNLLLNIKKIQLNAAEFNLNAIPAVLIRGKKVFYKT</sequence>
<dbReference type="AlphaFoldDB" id="A0A1I5VH90"/>
<dbReference type="Proteomes" id="UP000199306">
    <property type="component" value="Unassembled WGS sequence"/>
</dbReference>
<organism evidence="1 2">
    <name type="scientific">Pseudarcicella hirudinis</name>
    <dbReference type="NCBI Taxonomy" id="1079859"/>
    <lineage>
        <taxon>Bacteria</taxon>
        <taxon>Pseudomonadati</taxon>
        <taxon>Bacteroidota</taxon>
        <taxon>Cytophagia</taxon>
        <taxon>Cytophagales</taxon>
        <taxon>Flectobacillaceae</taxon>
        <taxon>Pseudarcicella</taxon>
    </lineage>
</organism>
<dbReference type="EMBL" id="FOXH01000009">
    <property type="protein sequence ID" value="SFQ06791.1"/>
    <property type="molecule type" value="Genomic_DNA"/>
</dbReference>
<evidence type="ECO:0000313" key="1">
    <source>
        <dbReference type="EMBL" id="SFQ06791.1"/>
    </source>
</evidence>
<name>A0A1I5VH90_9BACT</name>
<keyword evidence="2" id="KW-1185">Reference proteome</keyword>
<protein>
    <submittedName>
        <fullName evidence="1">Uncharacterized protein</fullName>
    </submittedName>
</protein>
<reference evidence="1 2" key="1">
    <citation type="submission" date="2016-10" db="EMBL/GenBank/DDBJ databases">
        <authorList>
            <person name="de Groot N.N."/>
        </authorList>
    </citation>
    <scope>NUCLEOTIDE SEQUENCE [LARGE SCALE GENOMIC DNA]</scope>
    <source>
        <strain evidence="2">E92,LMG 26720,CCM 7988</strain>
    </source>
</reference>
<evidence type="ECO:0000313" key="2">
    <source>
        <dbReference type="Proteomes" id="UP000199306"/>
    </source>
</evidence>
<proteinExistence type="predicted"/>
<dbReference type="STRING" id="1079859.SAMN04515674_109114"/>
<gene>
    <name evidence="1" type="ORF">SAMN04515674_109114</name>
</gene>
<accession>A0A1I5VH90</accession>